<reference evidence="1 2" key="1">
    <citation type="submission" date="2014-02" db="EMBL/GenBank/DDBJ databases">
        <title>Draft genome sequence of Lysinibacillus manganicus DSM 26584T.</title>
        <authorList>
            <person name="Zhang F."/>
            <person name="Wang G."/>
            <person name="Zhang L."/>
        </authorList>
    </citation>
    <scope>NUCLEOTIDE SEQUENCE [LARGE SCALE GENOMIC DNA]</scope>
    <source>
        <strain evidence="1 2">DSM 26584</strain>
    </source>
</reference>
<dbReference type="EMBL" id="JPVN01000040">
    <property type="protein sequence ID" value="KGR73654.1"/>
    <property type="molecule type" value="Genomic_DNA"/>
</dbReference>
<comment type="caution">
    <text evidence="1">The sequence shown here is derived from an EMBL/GenBank/DDBJ whole genome shotgun (WGS) entry which is preliminary data.</text>
</comment>
<accession>A0A0A3HMP2</accession>
<proteinExistence type="predicted"/>
<evidence type="ECO:0000313" key="1">
    <source>
        <dbReference type="EMBL" id="KGR73654.1"/>
    </source>
</evidence>
<protein>
    <recommendedName>
        <fullName evidence="3">Glycine zipper domain-containing protein</fullName>
    </recommendedName>
</protein>
<dbReference type="eggNOG" id="ENOG502ZAVM">
    <property type="taxonomic scope" value="Bacteria"/>
</dbReference>
<gene>
    <name evidence="1" type="ORF">CD29_19190</name>
</gene>
<dbReference type="RefSeq" id="WP_036190189.1">
    <property type="nucleotide sequence ID" value="NZ_AVDA01000040.1"/>
</dbReference>
<evidence type="ECO:0000313" key="2">
    <source>
        <dbReference type="Proteomes" id="UP000030416"/>
    </source>
</evidence>
<dbReference type="Proteomes" id="UP000030416">
    <property type="component" value="Unassembled WGS sequence"/>
</dbReference>
<organism evidence="1 2">
    <name type="scientific">Ureibacillus manganicus DSM 26584</name>
    <dbReference type="NCBI Taxonomy" id="1384049"/>
    <lineage>
        <taxon>Bacteria</taxon>
        <taxon>Bacillati</taxon>
        <taxon>Bacillota</taxon>
        <taxon>Bacilli</taxon>
        <taxon>Bacillales</taxon>
        <taxon>Caryophanaceae</taxon>
        <taxon>Ureibacillus</taxon>
    </lineage>
</organism>
<name>A0A0A3HMP2_9BACL</name>
<keyword evidence="2" id="KW-1185">Reference proteome</keyword>
<dbReference type="AlphaFoldDB" id="A0A0A3HMP2"/>
<dbReference type="OrthoDB" id="8402570at2"/>
<sequence>MPITNKKFWDYWKKEMYEEALACAVEEEKKPVNRLQTMLFGTPDQLKQTGAITAVSVGEFLYDYMMINPTVVQGLDFARTEDLSSLFTLSQFSSGIDTSVLTGDMAQLQGYVAEQMIAAELQAKGHDVEFPETSNNPGWDILVDGEPFQVKSLASPDGVREHLETYPDIPVYVNEEIAPHFEGNPNVYVSSVSREDVLEATSSTIEHAGDLLDLEIPIIATGVSSIYNMKRVWKDDVSVNQAVFNVVSDTSSRVVLGALGQKAGVVVGAMIFGPAGAITGAMFGAYAGASQGGRLSMGIKRVFSKKQEDELNAAMVALLGKVVRVIDEKLKIKQGKVITFGDNLIESDANQIVKVEFEHRYENDSRYLMNKKEELLSLIDSIQKGKVYVIEILPSAMATIVKSGVHPIHYQEELKLVQRRSVAYERKL</sequence>
<evidence type="ECO:0008006" key="3">
    <source>
        <dbReference type="Google" id="ProtNLM"/>
    </source>
</evidence>
<dbReference type="STRING" id="1384049.CD29_19190"/>